<dbReference type="PANTHER" id="PTHR13806">
    <property type="entry name" value="FLOTILLIN-RELATED"/>
    <property type="match status" value="1"/>
</dbReference>
<comment type="subcellular location">
    <subcellularLocation>
        <location evidence="1">Membrane</location>
        <topology evidence="1">Single-pass membrane protein</topology>
    </subcellularLocation>
</comment>
<evidence type="ECO:0000256" key="3">
    <source>
        <dbReference type="ARBA" id="ARBA00023136"/>
    </source>
</evidence>
<dbReference type="Proteomes" id="UP000076079">
    <property type="component" value="Chromosome"/>
</dbReference>
<organism evidence="7 8">
    <name type="scientific">Luteitalea pratensis</name>
    <dbReference type="NCBI Taxonomy" id="1855912"/>
    <lineage>
        <taxon>Bacteria</taxon>
        <taxon>Pseudomonadati</taxon>
        <taxon>Acidobacteriota</taxon>
        <taxon>Vicinamibacteria</taxon>
        <taxon>Vicinamibacterales</taxon>
        <taxon>Vicinamibacteraceae</taxon>
        <taxon>Luteitalea</taxon>
    </lineage>
</organism>
<dbReference type="Gene3D" id="3.30.479.30">
    <property type="entry name" value="Band 7 domain"/>
    <property type="match status" value="1"/>
</dbReference>
<evidence type="ECO:0000259" key="6">
    <source>
        <dbReference type="SMART" id="SM00244"/>
    </source>
</evidence>
<keyword evidence="8" id="KW-1185">Reference proteome</keyword>
<feature type="region of interest" description="Disordered" evidence="4">
    <location>
        <begin position="510"/>
        <end position="529"/>
    </location>
</feature>
<reference evidence="8" key="2">
    <citation type="submission" date="2016-04" db="EMBL/GenBank/DDBJ databases">
        <title>First Complete Genome Sequence of a Subdivision 6 Acidobacterium.</title>
        <authorList>
            <person name="Huang S."/>
            <person name="Vieira S."/>
            <person name="Bunk B."/>
            <person name="Riedel T."/>
            <person name="Sproeer C."/>
            <person name="Overmann J."/>
        </authorList>
    </citation>
    <scope>NUCLEOTIDE SEQUENCE [LARGE SCALE GENOMIC DNA]</scope>
    <source>
        <strain evidence="8">DSM 100886 HEG_-6_39</strain>
    </source>
</reference>
<dbReference type="Pfam" id="PF01145">
    <property type="entry name" value="Band_7"/>
    <property type="match status" value="1"/>
</dbReference>
<dbReference type="SUPFAM" id="SSF117892">
    <property type="entry name" value="Band 7/SPFH domain"/>
    <property type="match status" value="1"/>
</dbReference>
<feature type="compositionally biased region" description="Low complexity" evidence="4">
    <location>
        <begin position="519"/>
        <end position="529"/>
    </location>
</feature>
<evidence type="ECO:0000256" key="2">
    <source>
        <dbReference type="ARBA" id="ARBA00007161"/>
    </source>
</evidence>
<gene>
    <name evidence="7" type="primary">yqiK</name>
    <name evidence="7" type="ORF">LuPra_00129</name>
</gene>
<dbReference type="STRING" id="1855912.LuPra_00129"/>
<dbReference type="GO" id="GO:0002020">
    <property type="term" value="F:protease binding"/>
    <property type="evidence" value="ECO:0007669"/>
    <property type="project" value="TreeGrafter"/>
</dbReference>
<sequence>MTENVQLASLILSILGVVLSLFAAAFLFSRNYIKVSPNAVAVLSGRKRKLPDGRTVGYRMVRGGAALRIPLLEKVEYLHLNVMTIPLEIRRAYTLKGVPVSVKAVANVKIRGDDSSLQAAAERFLGMSHDQVQKVIFQTLEGHLRSILGTLTVEEVNSDRQSFAQKLTTEAATDLEKMGIGVDVLTIQEISDEEGYLDALGKRRTAEVKRDATIGEAEAHRDAKIKSSQALQEGEKAKFQADAEIAQSSRDFMIRQAQYQAEIETQKARAAQAGPLAEATARQGVVAEEVRVEKTRTQEAIAVQEQEVLRRQKELDATVIKPAEADRQAAVVRAEAAKQSAILEAEGRRSAMIAMAEAEQEKLRKEGAGRAAAVEAEGRAEAAKIEAIGLAQAKAIEAQGVAEATAILRKAEAWKEFNDAARLQTILEKLPAIIEASSGVFGAVAAPFGNIDKLVVMDTGNGSSENGGGSLARLAQTSPAVVFNLLQQLEALGLSVPDVMQQLGVKGTLPVVPTPPAASPTAVTPPKRG</sequence>
<evidence type="ECO:0000313" key="8">
    <source>
        <dbReference type="Proteomes" id="UP000076079"/>
    </source>
</evidence>
<feature type="transmembrane region" description="Helical" evidence="5">
    <location>
        <begin position="7"/>
        <end position="28"/>
    </location>
</feature>
<comment type="similarity">
    <text evidence="2">Belongs to the band 7/mec-2 family. Flotillin subfamily.</text>
</comment>
<dbReference type="PATRIC" id="fig|1813736.3.peg.139"/>
<keyword evidence="5" id="KW-0812">Transmembrane</keyword>
<dbReference type="InterPro" id="IPR001107">
    <property type="entry name" value="Band_7"/>
</dbReference>
<feature type="domain" description="Band 7" evidence="6">
    <location>
        <begin position="31"/>
        <end position="204"/>
    </location>
</feature>
<dbReference type="RefSeq" id="WP_110168977.1">
    <property type="nucleotide sequence ID" value="NZ_CP015136.1"/>
</dbReference>
<evidence type="ECO:0000313" key="7">
    <source>
        <dbReference type="EMBL" id="AMY06965.1"/>
    </source>
</evidence>
<reference evidence="7 8" key="1">
    <citation type="journal article" date="2016" name="Genome Announc.">
        <title>First Complete Genome Sequence of a Subdivision 6 Acidobacterium Strain.</title>
        <authorList>
            <person name="Huang S."/>
            <person name="Vieira S."/>
            <person name="Bunk B."/>
            <person name="Riedel T."/>
            <person name="Sproer C."/>
            <person name="Overmann J."/>
        </authorList>
    </citation>
    <scope>NUCLEOTIDE SEQUENCE [LARGE SCALE GENOMIC DNA]</scope>
    <source>
        <strain evidence="8">DSM 100886 HEG_-6_39</strain>
    </source>
</reference>
<keyword evidence="3 5" id="KW-0472">Membrane</keyword>
<dbReference type="GO" id="GO:0072659">
    <property type="term" value="P:protein localization to plasma membrane"/>
    <property type="evidence" value="ECO:0007669"/>
    <property type="project" value="TreeGrafter"/>
</dbReference>
<proteinExistence type="inferred from homology"/>
<dbReference type="SMART" id="SM00244">
    <property type="entry name" value="PHB"/>
    <property type="match status" value="1"/>
</dbReference>
<evidence type="ECO:0000256" key="5">
    <source>
        <dbReference type="SAM" id="Phobius"/>
    </source>
</evidence>
<evidence type="ECO:0000256" key="1">
    <source>
        <dbReference type="ARBA" id="ARBA00004167"/>
    </source>
</evidence>
<name>A0A143PEL9_LUTPR</name>
<accession>A0A143PEL9</accession>
<dbReference type="GO" id="GO:0005886">
    <property type="term" value="C:plasma membrane"/>
    <property type="evidence" value="ECO:0007669"/>
    <property type="project" value="TreeGrafter"/>
</dbReference>
<dbReference type="CDD" id="cd03399">
    <property type="entry name" value="SPFH_flotillin"/>
    <property type="match status" value="1"/>
</dbReference>
<dbReference type="EMBL" id="CP015136">
    <property type="protein sequence ID" value="AMY06965.1"/>
    <property type="molecule type" value="Genomic_DNA"/>
</dbReference>
<dbReference type="PANTHER" id="PTHR13806:SF46">
    <property type="entry name" value="FLOTILLIN-1-RELATED"/>
    <property type="match status" value="1"/>
</dbReference>
<dbReference type="OrthoDB" id="9786220at2"/>
<evidence type="ECO:0000256" key="4">
    <source>
        <dbReference type="SAM" id="MobiDB-lite"/>
    </source>
</evidence>
<protein>
    <submittedName>
        <fullName evidence="7">Inner membrane protein YqiK</fullName>
    </submittedName>
</protein>
<dbReference type="InterPro" id="IPR027705">
    <property type="entry name" value="Flotillin_fam"/>
</dbReference>
<dbReference type="KEGG" id="abac:LuPra_00129"/>
<dbReference type="InterPro" id="IPR036013">
    <property type="entry name" value="Band_7/SPFH_dom_sf"/>
</dbReference>
<keyword evidence="5" id="KW-1133">Transmembrane helix</keyword>
<dbReference type="AlphaFoldDB" id="A0A143PEL9"/>